<keyword evidence="3" id="KW-1185">Reference proteome</keyword>
<evidence type="ECO:0000313" key="3">
    <source>
        <dbReference type="Proteomes" id="UP000636800"/>
    </source>
</evidence>
<accession>A0A835P5X7</accession>
<reference evidence="3 4" key="1">
    <citation type="journal article" date="2020" name="Nat. Food">
        <title>A phased Vanilla planifolia genome enables genetic improvement of flavour and production.</title>
        <authorList>
            <person name="Hasing T."/>
            <person name="Tang H."/>
            <person name="Brym M."/>
            <person name="Khazi F."/>
            <person name="Huang T."/>
            <person name="Chambers A.H."/>
        </authorList>
    </citation>
    <scope>NUCLEOTIDE SEQUENCE [LARGE SCALE GENOMIC DNA]</scope>
    <source>
        <tissue evidence="1">Leaf</tissue>
    </source>
</reference>
<dbReference type="AlphaFoldDB" id="A0A835P5X7"/>
<dbReference type="Proteomes" id="UP000639772">
    <property type="component" value="Unassembled WGS sequence"/>
</dbReference>
<evidence type="ECO:0000313" key="1">
    <source>
        <dbReference type="EMBL" id="KAG0445847.1"/>
    </source>
</evidence>
<proteinExistence type="predicted"/>
<name>A0A835P5X7_VANPL</name>
<sequence>MAFNRTNEMIQVIWCYLSGNDHLPFYKVEQIKVPWCLVGKDGGKVGTTWDEEYGIETKNGVGGTFERRRIVVGSGVCMVLAGGGSADEGQVGLTSLLMKEAKGWERRFKVGYRRHSHQWSVR</sequence>
<evidence type="ECO:0000313" key="2">
    <source>
        <dbReference type="EMBL" id="KAG0445874.1"/>
    </source>
</evidence>
<protein>
    <submittedName>
        <fullName evidence="1">Uncharacterized protein</fullName>
    </submittedName>
</protein>
<dbReference type="EMBL" id="JADCNM010000642">
    <property type="protein sequence ID" value="KAG0445847.1"/>
    <property type="molecule type" value="Genomic_DNA"/>
</dbReference>
<dbReference type="Proteomes" id="UP000636800">
    <property type="component" value="Unassembled WGS sequence"/>
</dbReference>
<gene>
    <name evidence="2" type="ORF">HPP92_029119</name>
    <name evidence="1" type="ORF">HPP92_029131</name>
</gene>
<organism evidence="1 4">
    <name type="scientific">Vanilla planifolia</name>
    <name type="common">Vanilla</name>
    <dbReference type="NCBI Taxonomy" id="51239"/>
    <lineage>
        <taxon>Eukaryota</taxon>
        <taxon>Viridiplantae</taxon>
        <taxon>Streptophyta</taxon>
        <taxon>Embryophyta</taxon>
        <taxon>Tracheophyta</taxon>
        <taxon>Spermatophyta</taxon>
        <taxon>Magnoliopsida</taxon>
        <taxon>Liliopsida</taxon>
        <taxon>Asparagales</taxon>
        <taxon>Orchidaceae</taxon>
        <taxon>Vanilloideae</taxon>
        <taxon>Vanilleae</taxon>
        <taxon>Vanilla</taxon>
    </lineage>
</organism>
<dbReference type="EMBL" id="JADCNL010000641">
    <property type="protein sequence ID" value="KAG0445874.1"/>
    <property type="molecule type" value="Genomic_DNA"/>
</dbReference>
<comment type="caution">
    <text evidence="1">The sequence shown here is derived from an EMBL/GenBank/DDBJ whole genome shotgun (WGS) entry which is preliminary data.</text>
</comment>
<evidence type="ECO:0000313" key="4">
    <source>
        <dbReference type="Proteomes" id="UP000639772"/>
    </source>
</evidence>